<accession>A0A7V8GPB5</accession>
<dbReference type="Proteomes" id="UP000462066">
    <property type="component" value="Unassembled WGS sequence"/>
</dbReference>
<reference evidence="1 2" key="1">
    <citation type="submission" date="2017-10" db="EMBL/GenBank/DDBJ databases">
        <title>Whole genome sequencing of Pseudoxanthomonas broegbernensis DSM 12573(T).</title>
        <authorList>
            <person name="Kumar S."/>
            <person name="Bansal K."/>
            <person name="Kaur A."/>
            <person name="Patil P."/>
            <person name="Sharma S."/>
            <person name="Patil P.B."/>
        </authorList>
    </citation>
    <scope>NUCLEOTIDE SEQUENCE [LARGE SCALE GENOMIC DNA]</scope>
    <source>
        <strain evidence="1 2">DSM 12573</strain>
    </source>
</reference>
<dbReference type="AlphaFoldDB" id="A0A7V8GPB5"/>
<protein>
    <recommendedName>
        <fullName evidence="3">DUF3293 domain-containing protein</fullName>
    </recommendedName>
</protein>
<dbReference type="InterPro" id="IPR021710">
    <property type="entry name" value="DUF3293"/>
</dbReference>
<organism evidence="1 2">
    <name type="scientific">Pseudoxanthomonas broegbernensis</name>
    <dbReference type="NCBI Taxonomy" id="83619"/>
    <lineage>
        <taxon>Bacteria</taxon>
        <taxon>Pseudomonadati</taxon>
        <taxon>Pseudomonadota</taxon>
        <taxon>Gammaproteobacteria</taxon>
        <taxon>Lysobacterales</taxon>
        <taxon>Lysobacteraceae</taxon>
        <taxon>Pseudoxanthomonas</taxon>
    </lineage>
</organism>
<evidence type="ECO:0008006" key="3">
    <source>
        <dbReference type="Google" id="ProtNLM"/>
    </source>
</evidence>
<comment type="caution">
    <text evidence="1">The sequence shown here is derived from an EMBL/GenBank/DDBJ whole genome shotgun (WGS) entry which is preliminary data.</text>
</comment>
<evidence type="ECO:0000313" key="1">
    <source>
        <dbReference type="EMBL" id="KAF1687579.1"/>
    </source>
</evidence>
<keyword evidence="2" id="KW-1185">Reference proteome</keyword>
<proteinExistence type="predicted"/>
<name>A0A7V8GPB5_9GAMM</name>
<gene>
    <name evidence="1" type="ORF">B1992_02645</name>
</gene>
<sequence length="159" mass="17158">MAQHRIPAMVTATPELLGAYLAALYRVRLDGGEMALRIGQPAPPVLAHALPAASWTLVTAWNPQSVPRDEASNHAAGAALEAELHARGLAVLPAEAGDADDGWHEPGLLVADVPAREADAIARRYGQAGLLHWRMGQPVRLRMYRPRPPGDRTPHVDWP</sequence>
<dbReference type="EMBL" id="MWIP01000002">
    <property type="protein sequence ID" value="KAF1687579.1"/>
    <property type="molecule type" value="Genomic_DNA"/>
</dbReference>
<evidence type="ECO:0000313" key="2">
    <source>
        <dbReference type="Proteomes" id="UP000462066"/>
    </source>
</evidence>
<dbReference type="Pfam" id="PF11697">
    <property type="entry name" value="DUF3293"/>
    <property type="match status" value="1"/>
</dbReference>